<evidence type="ECO:0000313" key="3">
    <source>
        <dbReference type="EMBL" id="MFC3682534.1"/>
    </source>
</evidence>
<proteinExistence type="predicted"/>
<sequence length="165" mass="17473">MIPSLLRQSLLGLSIVASASGAGAAESPDAVFDRYVAAVHAGDMAAVRALIAPDVERSDFVGCRPEMDNPACLAHYIEATVVKPQAKLTLVKRRTAGDTVTADLEVRSPLYTQAGAERILGQDIVRVGNGLIHGFRFVPDFRDEPTAVFFGTLGIGPRAAKTPSK</sequence>
<feature type="signal peptide" evidence="1">
    <location>
        <begin position="1"/>
        <end position="24"/>
    </location>
</feature>
<dbReference type="InterPro" id="IPR037401">
    <property type="entry name" value="SnoaL-like"/>
</dbReference>
<evidence type="ECO:0000313" key="4">
    <source>
        <dbReference type="Proteomes" id="UP001595729"/>
    </source>
</evidence>
<protein>
    <submittedName>
        <fullName evidence="3">Nuclear transport factor 2 family protein</fullName>
    </submittedName>
</protein>
<dbReference type="Gene3D" id="3.10.450.50">
    <property type="match status" value="1"/>
</dbReference>
<organism evidence="3 4">
    <name type="scientific">Hydrogenophaga luteola</name>
    <dbReference type="NCBI Taxonomy" id="1591122"/>
    <lineage>
        <taxon>Bacteria</taxon>
        <taxon>Pseudomonadati</taxon>
        <taxon>Pseudomonadota</taxon>
        <taxon>Betaproteobacteria</taxon>
        <taxon>Burkholderiales</taxon>
        <taxon>Comamonadaceae</taxon>
        <taxon>Hydrogenophaga</taxon>
    </lineage>
</organism>
<feature type="domain" description="SnoaL-like" evidence="2">
    <location>
        <begin position="33"/>
        <end position="132"/>
    </location>
</feature>
<name>A0ABV7VZ81_9BURK</name>
<comment type="caution">
    <text evidence="3">The sequence shown here is derived from an EMBL/GenBank/DDBJ whole genome shotgun (WGS) entry which is preliminary data.</text>
</comment>
<accession>A0ABV7VZ81</accession>
<keyword evidence="1" id="KW-0732">Signal</keyword>
<evidence type="ECO:0000256" key="1">
    <source>
        <dbReference type="SAM" id="SignalP"/>
    </source>
</evidence>
<keyword evidence="4" id="KW-1185">Reference proteome</keyword>
<dbReference type="Proteomes" id="UP001595729">
    <property type="component" value="Unassembled WGS sequence"/>
</dbReference>
<reference evidence="4" key="1">
    <citation type="journal article" date="2019" name="Int. J. Syst. Evol. Microbiol.">
        <title>The Global Catalogue of Microorganisms (GCM) 10K type strain sequencing project: providing services to taxonomists for standard genome sequencing and annotation.</title>
        <authorList>
            <consortium name="The Broad Institute Genomics Platform"/>
            <consortium name="The Broad Institute Genome Sequencing Center for Infectious Disease"/>
            <person name="Wu L."/>
            <person name="Ma J."/>
        </authorList>
    </citation>
    <scope>NUCLEOTIDE SEQUENCE [LARGE SCALE GENOMIC DNA]</scope>
    <source>
        <strain evidence="4">KCTC 42501</strain>
    </source>
</reference>
<dbReference type="Pfam" id="PF12680">
    <property type="entry name" value="SnoaL_2"/>
    <property type="match status" value="1"/>
</dbReference>
<evidence type="ECO:0000259" key="2">
    <source>
        <dbReference type="Pfam" id="PF12680"/>
    </source>
</evidence>
<feature type="chain" id="PRO_5045062041" evidence="1">
    <location>
        <begin position="25"/>
        <end position="165"/>
    </location>
</feature>
<dbReference type="EMBL" id="JBHRXX010000001">
    <property type="protein sequence ID" value="MFC3682534.1"/>
    <property type="molecule type" value="Genomic_DNA"/>
</dbReference>
<gene>
    <name evidence="3" type="ORF">ACFOPI_02945</name>
</gene>
<dbReference type="RefSeq" id="WP_382170565.1">
    <property type="nucleotide sequence ID" value="NZ_JBHRXX010000001.1"/>
</dbReference>
<dbReference type="SUPFAM" id="SSF54427">
    <property type="entry name" value="NTF2-like"/>
    <property type="match status" value="1"/>
</dbReference>
<dbReference type="InterPro" id="IPR032710">
    <property type="entry name" value="NTF2-like_dom_sf"/>
</dbReference>